<organism evidence="4 5">
    <name type="scientific">Tistlia consotensis USBA 355</name>
    <dbReference type="NCBI Taxonomy" id="560819"/>
    <lineage>
        <taxon>Bacteria</taxon>
        <taxon>Pseudomonadati</taxon>
        <taxon>Pseudomonadota</taxon>
        <taxon>Alphaproteobacteria</taxon>
        <taxon>Rhodospirillales</taxon>
        <taxon>Rhodovibrionaceae</taxon>
        <taxon>Tistlia</taxon>
    </lineage>
</organism>
<dbReference type="PANTHER" id="PTHR35936:SF32">
    <property type="entry name" value="MEMBRANE-BOUND LYTIC MUREIN TRANSGLYCOSYLASE F"/>
    <property type="match status" value="1"/>
</dbReference>
<keyword evidence="1 2" id="KW-0732">Signal</keyword>
<dbReference type="AlphaFoldDB" id="A0A1Y6CPW1"/>
<dbReference type="RefSeq" id="WP_085126887.1">
    <property type="nucleotide sequence ID" value="NZ_FWZX01000046.1"/>
</dbReference>
<evidence type="ECO:0000313" key="4">
    <source>
        <dbReference type="EMBL" id="SMF82375.1"/>
    </source>
</evidence>
<feature type="chain" id="PRO_5010992566" evidence="2">
    <location>
        <begin position="21"/>
        <end position="261"/>
    </location>
</feature>
<dbReference type="SUPFAM" id="SSF53850">
    <property type="entry name" value="Periplasmic binding protein-like II"/>
    <property type="match status" value="1"/>
</dbReference>
<feature type="domain" description="Solute-binding protein family 3/N-terminal" evidence="3">
    <location>
        <begin position="36"/>
        <end position="256"/>
    </location>
</feature>
<dbReference type="Proteomes" id="UP000192917">
    <property type="component" value="Unassembled WGS sequence"/>
</dbReference>
<dbReference type="Gene3D" id="3.40.190.10">
    <property type="entry name" value="Periplasmic binding protein-like II"/>
    <property type="match status" value="2"/>
</dbReference>
<accession>A0A1Y6CPW1</accession>
<feature type="signal peptide" evidence="2">
    <location>
        <begin position="1"/>
        <end position="20"/>
    </location>
</feature>
<evidence type="ECO:0000313" key="5">
    <source>
        <dbReference type="Proteomes" id="UP000192917"/>
    </source>
</evidence>
<evidence type="ECO:0000259" key="3">
    <source>
        <dbReference type="SMART" id="SM00062"/>
    </source>
</evidence>
<evidence type="ECO:0000256" key="1">
    <source>
        <dbReference type="ARBA" id="ARBA00022729"/>
    </source>
</evidence>
<reference evidence="4 5" key="1">
    <citation type="submission" date="2017-04" db="EMBL/GenBank/DDBJ databases">
        <authorList>
            <person name="Afonso C.L."/>
            <person name="Miller P.J."/>
            <person name="Scott M.A."/>
            <person name="Spackman E."/>
            <person name="Goraichik I."/>
            <person name="Dimitrov K.M."/>
            <person name="Suarez D.L."/>
            <person name="Swayne D.E."/>
        </authorList>
    </citation>
    <scope>NUCLEOTIDE SEQUENCE [LARGE SCALE GENOMIC DNA]</scope>
    <source>
        <strain evidence="4 5">USBA 355</strain>
    </source>
</reference>
<name>A0A1Y6CPW1_9PROT</name>
<protein>
    <submittedName>
        <fullName evidence="4">Amino acid ABC transporter substrate-binding protein, PAAT family</fullName>
    </submittedName>
</protein>
<proteinExistence type="predicted"/>
<gene>
    <name evidence="4" type="ORF">SAMN05428998_14621</name>
</gene>
<evidence type="ECO:0000256" key="2">
    <source>
        <dbReference type="SAM" id="SignalP"/>
    </source>
</evidence>
<dbReference type="STRING" id="560819.SAMN05428998_14621"/>
<dbReference type="InterPro" id="IPR001638">
    <property type="entry name" value="Solute-binding_3/MltF_N"/>
</dbReference>
<dbReference type="SMART" id="SM00062">
    <property type="entry name" value="PBPb"/>
    <property type="match status" value="1"/>
</dbReference>
<dbReference type="Pfam" id="PF00497">
    <property type="entry name" value="SBP_bac_3"/>
    <property type="match status" value="1"/>
</dbReference>
<dbReference type="PANTHER" id="PTHR35936">
    <property type="entry name" value="MEMBRANE-BOUND LYTIC MUREIN TRANSGLYCOSYLASE F"/>
    <property type="match status" value="1"/>
</dbReference>
<keyword evidence="5" id="KW-1185">Reference proteome</keyword>
<sequence>MIWRLAAAALAALLGLCLYATDLAARPLDQIRERGRLLLCANPNALPWSARNGERHGIQVELADALARQLGVGLEVGWVVLSYHVARVDCDLVLDSIVDPEVQRERRVKLSRPYQRGGVVLAFRPGLPPLAGEAELTPALRIGAMVGSYVRLRLGQRRIGTIPYTFEDELIEALGRGELDVAAVSPASVGFYNLGHPEAPVTAVAAFAGVPELNWTVAAGLRKADAALVESVDRALDRLIADGTLQRIYAAYGVALTVPER</sequence>
<dbReference type="EMBL" id="FWZX01000046">
    <property type="protein sequence ID" value="SMF82375.1"/>
    <property type="molecule type" value="Genomic_DNA"/>
</dbReference>